<evidence type="ECO:0000256" key="1">
    <source>
        <dbReference type="ARBA" id="ARBA00004123"/>
    </source>
</evidence>
<reference evidence="10" key="1">
    <citation type="submission" date="2012-04" db="EMBL/GenBank/DDBJ databases">
        <title>The Genome Sequence of Loa loa.</title>
        <authorList>
            <consortium name="The Broad Institute Genome Sequencing Platform"/>
            <consortium name="Broad Institute Genome Sequencing Center for Infectious Disease"/>
            <person name="Nutman T.B."/>
            <person name="Fink D.L."/>
            <person name="Russ C."/>
            <person name="Young S."/>
            <person name="Zeng Q."/>
            <person name="Gargeya S."/>
            <person name="Alvarado L."/>
            <person name="Berlin A."/>
            <person name="Chapman S.B."/>
            <person name="Chen Z."/>
            <person name="Freedman E."/>
            <person name="Gellesch M."/>
            <person name="Goldberg J."/>
            <person name="Griggs A."/>
            <person name="Gujja S."/>
            <person name="Heilman E.R."/>
            <person name="Heiman D."/>
            <person name="Howarth C."/>
            <person name="Mehta T."/>
            <person name="Neiman D."/>
            <person name="Pearson M."/>
            <person name="Roberts A."/>
            <person name="Saif S."/>
            <person name="Shea T."/>
            <person name="Shenoy N."/>
            <person name="Sisk P."/>
            <person name="Stolte C."/>
            <person name="Sykes S."/>
            <person name="White J."/>
            <person name="Yandava C."/>
            <person name="Haas B."/>
            <person name="Henn M.R."/>
            <person name="Nusbaum C."/>
            <person name="Birren B."/>
        </authorList>
    </citation>
    <scope>NUCLEOTIDE SEQUENCE [LARGE SCALE GENOMIC DNA]</scope>
</reference>
<dbReference type="GO" id="GO:0001228">
    <property type="term" value="F:DNA-binding transcription activator activity, RNA polymerase II-specific"/>
    <property type="evidence" value="ECO:0007669"/>
    <property type="project" value="TreeGrafter"/>
</dbReference>
<feature type="compositionally biased region" description="Basic and acidic residues" evidence="8">
    <location>
        <begin position="80"/>
        <end position="90"/>
    </location>
</feature>
<dbReference type="AlphaFoldDB" id="A0A1I7VHD3"/>
<dbReference type="GO" id="GO:0005634">
    <property type="term" value="C:nucleus"/>
    <property type="evidence" value="ECO:0007669"/>
    <property type="project" value="UniProtKB-SubCell"/>
</dbReference>
<keyword evidence="5" id="KW-0862">Zinc</keyword>
<dbReference type="WBParaSite" id="EN70_2580">
    <property type="protein sequence ID" value="EN70_2580"/>
    <property type="gene ID" value="EN70_2580"/>
</dbReference>
<feature type="domain" description="C2H2-type" evidence="9">
    <location>
        <begin position="151"/>
        <end position="178"/>
    </location>
</feature>
<dbReference type="FunFam" id="3.30.160.60:FF:000358">
    <property type="entry name" value="zinc finger protein 24"/>
    <property type="match status" value="1"/>
</dbReference>
<dbReference type="InterPro" id="IPR036236">
    <property type="entry name" value="Znf_C2H2_sf"/>
</dbReference>
<dbReference type="PANTHER" id="PTHR24393">
    <property type="entry name" value="ZINC FINGER PROTEIN"/>
    <property type="match status" value="1"/>
</dbReference>
<evidence type="ECO:0000256" key="7">
    <source>
        <dbReference type="PROSITE-ProRule" id="PRU00042"/>
    </source>
</evidence>
<dbReference type="Pfam" id="PF00096">
    <property type="entry name" value="zf-C2H2"/>
    <property type="match status" value="4"/>
</dbReference>
<feature type="region of interest" description="Disordered" evidence="8">
    <location>
        <begin position="80"/>
        <end position="116"/>
    </location>
</feature>
<evidence type="ECO:0000259" key="9">
    <source>
        <dbReference type="PROSITE" id="PS50157"/>
    </source>
</evidence>
<name>A0A1I7VHD3_LOALO</name>
<keyword evidence="3" id="KW-0677">Repeat</keyword>
<dbReference type="GO" id="GO:0005694">
    <property type="term" value="C:chromosome"/>
    <property type="evidence" value="ECO:0007669"/>
    <property type="project" value="UniProtKB-ARBA"/>
</dbReference>
<evidence type="ECO:0000313" key="11">
    <source>
        <dbReference type="WBParaSite" id="EN70_2580"/>
    </source>
</evidence>
<feature type="domain" description="C2H2-type" evidence="9">
    <location>
        <begin position="123"/>
        <end position="150"/>
    </location>
</feature>
<keyword evidence="2" id="KW-0479">Metal-binding</keyword>
<feature type="domain" description="C2H2-type" evidence="9">
    <location>
        <begin position="179"/>
        <end position="206"/>
    </location>
</feature>
<evidence type="ECO:0000313" key="10">
    <source>
        <dbReference type="Proteomes" id="UP000095285"/>
    </source>
</evidence>
<accession>A0A1I7VHD3</accession>
<dbReference type="STRING" id="7209.A0A1I7VHD3"/>
<dbReference type="GO" id="GO:0008270">
    <property type="term" value="F:zinc ion binding"/>
    <property type="evidence" value="ECO:0007669"/>
    <property type="project" value="UniProtKB-KW"/>
</dbReference>
<dbReference type="FunFam" id="3.30.160.60:FF:000870">
    <property type="entry name" value="zinc finger protein 197 isoform X1"/>
    <property type="match status" value="1"/>
</dbReference>
<evidence type="ECO:0000256" key="3">
    <source>
        <dbReference type="ARBA" id="ARBA00022737"/>
    </source>
</evidence>
<comment type="subcellular location">
    <subcellularLocation>
        <location evidence="1">Nucleus</location>
    </subcellularLocation>
</comment>
<dbReference type="Gene3D" id="3.30.160.60">
    <property type="entry name" value="Classic Zinc Finger"/>
    <property type="match status" value="4"/>
</dbReference>
<dbReference type="FunFam" id="3.30.160.60:FF:001732">
    <property type="entry name" value="Zgc:162936"/>
    <property type="match status" value="1"/>
</dbReference>
<keyword evidence="4 7" id="KW-0863">Zinc-finger</keyword>
<feature type="domain" description="C2H2-type" evidence="9">
    <location>
        <begin position="207"/>
        <end position="231"/>
    </location>
</feature>
<evidence type="ECO:0000256" key="4">
    <source>
        <dbReference type="ARBA" id="ARBA00022771"/>
    </source>
</evidence>
<evidence type="ECO:0000256" key="5">
    <source>
        <dbReference type="ARBA" id="ARBA00022833"/>
    </source>
</evidence>
<dbReference type="PROSITE" id="PS50157">
    <property type="entry name" value="ZINC_FINGER_C2H2_2"/>
    <property type="match status" value="4"/>
</dbReference>
<organism evidence="10 11">
    <name type="scientific">Loa loa</name>
    <name type="common">Eye worm</name>
    <name type="synonym">Filaria loa</name>
    <dbReference type="NCBI Taxonomy" id="7209"/>
    <lineage>
        <taxon>Eukaryota</taxon>
        <taxon>Metazoa</taxon>
        <taxon>Ecdysozoa</taxon>
        <taxon>Nematoda</taxon>
        <taxon>Chromadorea</taxon>
        <taxon>Rhabditida</taxon>
        <taxon>Spirurina</taxon>
        <taxon>Spiruromorpha</taxon>
        <taxon>Filarioidea</taxon>
        <taxon>Onchocercidae</taxon>
        <taxon>Loa</taxon>
    </lineage>
</organism>
<keyword evidence="6" id="KW-0539">Nucleus</keyword>
<dbReference type="PANTHER" id="PTHR24393:SF34">
    <property type="entry name" value="PR_SET DOMAIN 13"/>
    <property type="match status" value="1"/>
</dbReference>
<dbReference type="SUPFAM" id="SSF57667">
    <property type="entry name" value="beta-beta-alpha zinc fingers"/>
    <property type="match status" value="2"/>
</dbReference>
<sequence length="246" mass="28889">EPQTEPLDLSLPRMIERRIGSSNLSVPEVSGGQVKVSETAQDDVRLLNLSVEEVSEEQAYIGIKPKKSWFKSYQKESSRLEEHMGQDDARSLNLRRKSKEQTRIERKRKMSRTDTTRTGEKRFKCNICEKKFARKYDLFLHNRIHTGEKPFKCDICEKKFIRKRDLVVHNITHTGEKPFKCDICNQRFRRSDYALAHKRTHTDEMPFKCDMCEKNFTRRGSLFAHRRTHTGLAVFSATRISLNHSI</sequence>
<dbReference type="GO" id="GO:0000978">
    <property type="term" value="F:RNA polymerase II cis-regulatory region sequence-specific DNA binding"/>
    <property type="evidence" value="ECO:0007669"/>
    <property type="project" value="TreeGrafter"/>
</dbReference>
<proteinExistence type="predicted"/>
<dbReference type="Proteomes" id="UP000095285">
    <property type="component" value="Unassembled WGS sequence"/>
</dbReference>
<evidence type="ECO:0000256" key="8">
    <source>
        <dbReference type="SAM" id="MobiDB-lite"/>
    </source>
</evidence>
<evidence type="ECO:0000256" key="6">
    <source>
        <dbReference type="ARBA" id="ARBA00023242"/>
    </source>
</evidence>
<evidence type="ECO:0000256" key="2">
    <source>
        <dbReference type="ARBA" id="ARBA00022723"/>
    </source>
</evidence>
<reference evidence="11" key="2">
    <citation type="submission" date="2016-11" db="UniProtKB">
        <authorList>
            <consortium name="WormBaseParasite"/>
        </authorList>
    </citation>
    <scope>IDENTIFICATION</scope>
</reference>
<dbReference type="FunFam" id="3.30.160.60:FF:001573">
    <property type="entry name" value="Zinc finger protein 407"/>
    <property type="match status" value="1"/>
</dbReference>
<dbReference type="SMART" id="SM00355">
    <property type="entry name" value="ZnF_C2H2"/>
    <property type="match status" value="4"/>
</dbReference>
<dbReference type="PROSITE" id="PS00028">
    <property type="entry name" value="ZINC_FINGER_C2H2_1"/>
    <property type="match status" value="4"/>
</dbReference>
<dbReference type="InterPro" id="IPR013087">
    <property type="entry name" value="Znf_C2H2_type"/>
</dbReference>
<keyword evidence="10" id="KW-1185">Reference proteome</keyword>
<protein>
    <submittedName>
        <fullName evidence="11">Zinc finger protein</fullName>
    </submittedName>
</protein>